<keyword evidence="1 3" id="KW-0996">Nickel insertion</keyword>
<accession>A0A1G4PGG4</accession>
<dbReference type="HAMAP" id="MF_01385">
    <property type="entry name" value="UreF"/>
    <property type="match status" value="1"/>
</dbReference>
<keyword evidence="2 3" id="KW-0143">Chaperone</keyword>
<keyword evidence="5" id="KW-1185">Reference proteome</keyword>
<comment type="function">
    <text evidence="3">Required for maturation of urease via the functional incorporation of the urease nickel metallocenter.</text>
</comment>
<dbReference type="STRING" id="624147.SAMN04487970_1002150"/>
<dbReference type="InterPro" id="IPR038277">
    <property type="entry name" value="UreF_sf"/>
</dbReference>
<evidence type="ECO:0000256" key="2">
    <source>
        <dbReference type="ARBA" id="ARBA00023186"/>
    </source>
</evidence>
<dbReference type="PANTHER" id="PTHR33620:SF1">
    <property type="entry name" value="UREASE ACCESSORY PROTEIN F"/>
    <property type="match status" value="1"/>
</dbReference>
<comment type="subcellular location">
    <subcellularLocation>
        <location evidence="3">Cytoplasm</location>
    </subcellularLocation>
</comment>
<dbReference type="AlphaFoldDB" id="A0A1G4PGG4"/>
<gene>
    <name evidence="3" type="primary">ureF</name>
    <name evidence="4" type="ORF">SAMN04487970_1002150</name>
</gene>
<dbReference type="RefSeq" id="WP_090666490.1">
    <property type="nucleotide sequence ID" value="NZ_FMTT01000002.1"/>
</dbReference>
<name>A0A1G4PGG4_9BACL</name>
<evidence type="ECO:0000313" key="4">
    <source>
        <dbReference type="EMBL" id="SCW31218.1"/>
    </source>
</evidence>
<dbReference type="PIRSF" id="PIRSF009467">
    <property type="entry name" value="Ureas_acces_UreF"/>
    <property type="match status" value="1"/>
</dbReference>
<dbReference type="GO" id="GO:0005737">
    <property type="term" value="C:cytoplasm"/>
    <property type="evidence" value="ECO:0007669"/>
    <property type="project" value="UniProtKB-SubCell"/>
</dbReference>
<dbReference type="EMBL" id="FMTT01000002">
    <property type="protein sequence ID" value="SCW31218.1"/>
    <property type="molecule type" value="Genomic_DNA"/>
</dbReference>
<dbReference type="OrthoDB" id="9798772at2"/>
<keyword evidence="3" id="KW-0963">Cytoplasm</keyword>
<organism evidence="4 5">
    <name type="scientific">Paenibacillus tianmuensis</name>
    <dbReference type="NCBI Taxonomy" id="624147"/>
    <lineage>
        <taxon>Bacteria</taxon>
        <taxon>Bacillati</taxon>
        <taxon>Bacillota</taxon>
        <taxon>Bacilli</taxon>
        <taxon>Bacillales</taxon>
        <taxon>Paenibacillaceae</taxon>
        <taxon>Paenibacillus</taxon>
    </lineage>
</organism>
<dbReference type="Proteomes" id="UP000198601">
    <property type="component" value="Unassembled WGS sequence"/>
</dbReference>
<dbReference type="InterPro" id="IPR002639">
    <property type="entry name" value="UreF"/>
</dbReference>
<reference evidence="5" key="1">
    <citation type="submission" date="2016-10" db="EMBL/GenBank/DDBJ databases">
        <authorList>
            <person name="Varghese N."/>
            <person name="Submissions S."/>
        </authorList>
    </citation>
    <scope>NUCLEOTIDE SEQUENCE [LARGE SCALE GENOMIC DNA]</scope>
    <source>
        <strain evidence="5">CGMCC 1.8946</strain>
    </source>
</reference>
<dbReference type="Pfam" id="PF01730">
    <property type="entry name" value="UreF"/>
    <property type="match status" value="1"/>
</dbReference>
<proteinExistence type="inferred from homology"/>
<dbReference type="GO" id="GO:0016151">
    <property type="term" value="F:nickel cation binding"/>
    <property type="evidence" value="ECO:0007669"/>
    <property type="project" value="UniProtKB-UniRule"/>
</dbReference>
<comment type="subunit">
    <text evidence="3">UreD, UreF and UreG form a complex that acts as a GTP-hydrolysis-dependent molecular chaperone, activating the urease apoprotein by helping to assemble the nickel containing metallocenter of UreC. The UreE protein probably delivers the nickel.</text>
</comment>
<comment type="similarity">
    <text evidence="3">Belongs to the UreF family.</text>
</comment>
<evidence type="ECO:0000256" key="1">
    <source>
        <dbReference type="ARBA" id="ARBA00022988"/>
    </source>
</evidence>
<dbReference type="PANTHER" id="PTHR33620">
    <property type="entry name" value="UREASE ACCESSORY PROTEIN F"/>
    <property type="match status" value="1"/>
</dbReference>
<evidence type="ECO:0000256" key="3">
    <source>
        <dbReference type="HAMAP-Rule" id="MF_01385"/>
    </source>
</evidence>
<sequence length="233" mass="26144">MEHTTDFSWLAYTQLLDSAVPIGGFSHSFGLETLVQDGRIERPDQLKDYMLAMLFHSWAPVDALAVKAVYCYAPSERWEELWLVDRTQHVQRASAETREGVAKMGRRLLQLARAIYPQLEWGPLAEAMRDGRCVGTHPLVHGWISLQLGVPLPAAAEGYLYTCVTTGINSGLRLMSLGQTDGQRLLAALLPSIREAWLRFAHLDPLEDGFSSTPQAEIAMMRHEGLYSRLFMS</sequence>
<evidence type="ECO:0000313" key="5">
    <source>
        <dbReference type="Proteomes" id="UP000198601"/>
    </source>
</evidence>
<protein>
    <recommendedName>
        <fullName evidence="3">Urease accessory protein UreF</fullName>
    </recommendedName>
</protein>
<dbReference type="Gene3D" id="1.10.4190.10">
    <property type="entry name" value="Urease accessory protein UreF"/>
    <property type="match status" value="1"/>
</dbReference>